<comment type="caution">
    <text evidence="2">The sequence shown here is derived from an EMBL/GenBank/DDBJ whole genome shotgun (WGS) entry which is preliminary data.</text>
</comment>
<evidence type="ECO:0000313" key="2">
    <source>
        <dbReference type="EMBL" id="GID58126.1"/>
    </source>
</evidence>
<accession>A0ABQ3XI10</accession>
<name>A0ABQ3XI10_9ACTN</name>
<organism evidence="2 3">
    <name type="scientific">Actinoplanes couchii</name>
    <dbReference type="NCBI Taxonomy" id="403638"/>
    <lineage>
        <taxon>Bacteria</taxon>
        <taxon>Bacillati</taxon>
        <taxon>Actinomycetota</taxon>
        <taxon>Actinomycetes</taxon>
        <taxon>Micromonosporales</taxon>
        <taxon>Micromonosporaceae</taxon>
        <taxon>Actinoplanes</taxon>
    </lineage>
</organism>
<evidence type="ECO:0000259" key="1">
    <source>
        <dbReference type="Pfam" id="PF08241"/>
    </source>
</evidence>
<reference evidence="2 3" key="1">
    <citation type="submission" date="2021-01" db="EMBL/GenBank/DDBJ databases">
        <title>Whole genome shotgun sequence of Actinoplanes couchii NBRC 106145.</title>
        <authorList>
            <person name="Komaki H."/>
            <person name="Tamura T."/>
        </authorList>
    </citation>
    <scope>NUCLEOTIDE SEQUENCE [LARGE SCALE GENOMIC DNA]</scope>
    <source>
        <strain evidence="2 3">NBRC 106145</strain>
    </source>
</reference>
<gene>
    <name evidence="2" type="ORF">Aco03nite_065300</name>
</gene>
<protein>
    <submittedName>
        <fullName evidence="2">Methyltransferase type 11</fullName>
    </submittedName>
</protein>
<dbReference type="GO" id="GO:0008168">
    <property type="term" value="F:methyltransferase activity"/>
    <property type="evidence" value="ECO:0007669"/>
    <property type="project" value="UniProtKB-KW"/>
</dbReference>
<dbReference type="EMBL" id="BOMG01000081">
    <property type="protein sequence ID" value="GID58126.1"/>
    <property type="molecule type" value="Genomic_DNA"/>
</dbReference>
<proteinExistence type="predicted"/>
<evidence type="ECO:0000313" key="3">
    <source>
        <dbReference type="Proteomes" id="UP000612282"/>
    </source>
</evidence>
<dbReference type="InterPro" id="IPR013216">
    <property type="entry name" value="Methyltransf_11"/>
</dbReference>
<dbReference type="Gene3D" id="3.40.50.150">
    <property type="entry name" value="Vaccinia Virus protein VP39"/>
    <property type="match status" value="1"/>
</dbReference>
<dbReference type="CDD" id="cd02440">
    <property type="entry name" value="AdoMet_MTases"/>
    <property type="match status" value="1"/>
</dbReference>
<sequence length="237" mass="25428">MAMIAYGDADAAAFAGERHLGDDGLSAWRSAVGRFVRPGGRILDLGAGTGSWARSFRSWWPETEVVAVEPAVAMRDRAVFEPVVAGDAADIPLPDGSVDVVWMSTVIHHVPDLRAAAVEIRRVLAPGGVVLVRGVFRGRHQGINQFRFFREAVAVLDGYPSVDEVVDAGFTLVALESVSQVSAPSVRAAFDGLIREAHTPLQLISDEAYAAGVERMRIAADEETGPMIDVLDLLVLR</sequence>
<keyword evidence="2" id="KW-0489">Methyltransferase</keyword>
<dbReference type="Proteomes" id="UP000612282">
    <property type="component" value="Unassembled WGS sequence"/>
</dbReference>
<dbReference type="PANTHER" id="PTHR43591">
    <property type="entry name" value="METHYLTRANSFERASE"/>
    <property type="match status" value="1"/>
</dbReference>
<dbReference type="InterPro" id="IPR029063">
    <property type="entry name" value="SAM-dependent_MTases_sf"/>
</dbReference>
<feature type="domain" description="Methyltransferase type 11" evidence="1">
    <location>
        <begin position="43"/>
        <end position="131"/>
    </location>
</feature>
<keyword evidence="3" id="KW-1185">Reference proteome</keyword>
<dbReference type="Pfam" id="PF08241">
    <property type="entry name" value="Methyltransf_11"/>
    <property type="match status" value="1"/>
</dbReference>
<dbReference type="RefSeq" id="WP_203801725.1">
    <property type="nucleotide sequence ID" value="NZ_BAAAQE010000019.1"/>
</dbReference>
<keyword evidence="2" id="KW-0808">Transferase</keyword>
<dbReference type="GO" id="GO:0032259">
    <property type="term" value="P:methylation"/>
    <property type="evidence" value="ECO:0007669"/>
    <property type="project" value="UniProtKB-KW"/>
</dbReference>
<dbReference type="SUPFAM" id="SSF53335">
    <property type="entry name" value="S-adenosyl-L-methionine-dependent methyltransferases"/>
    <property type="match status" value="1"/>
</dbReference>